<dbReference type="RefSeq" id="WP_377093083.1">
    <property type="nucleotide sequence ID" value="NZ_JBHSJM010000001.1"/>
</dbReference>
<organism evidence="6 7">
    <name type="scientific">Rubritalea spongiae</name>
    <dbReference type="NCBI Taxonomy" id="430797"/>
    <lineage>
        <taxon>Bacteria</taxon>
        <taxon>Pseudomonadati</taxon>
        <taxon>Verrucomicrobiota</taxon>
        <taxon>Verrucomicrobiia</taxon>
        <taxon>Verrucomicrobiales</taxon>
        <taxon>Rubritaleaceae</taxon>
        <taxon>Rubritalea</taxon>
    </lineage>
</organism>
<evidence type="ECO:0000259" key="5">
    <source>
        <dbReference type="Pfam" id="PF07637"/>
    </source>
</evidence>
<protein>
    <submittedName>
        <fullName evidence="6">DUF1592 domain-containing protein</fullName>
    </submittedName>
</protein>
<dbReference type="InterPro" id="IPR011478">
    <property type="entry name" value="DUF1585"/>
</dbReference>
<dbReference type="Pfam" id="PF07631">
    <property type="entry name" value="PSD4"/>
    <property type="match status" value="1"/>
</dbReference>
<name>A0ABW5E4Q4_9BACT</name>
<dbReference type="Pfam" id="PF07637">
    <property type="entry name" value="PSD5"/>
    <property type="match status" value="1"/>
</dbReference>
<dbReference type="EMBL" id="JBHUJC010000025">
    <property type="protein sequence ID" value="MFD2276455.1"/>
    <property type="molecule type" value="Genomic_DNA"/>
</dbReference>
<gene>
    <name evidence="6" type="ORF">ACFSQZ_08240</name>
</gene>
<dbReference type="InterPro" id="IPR013039">
    <property type="entry name" value="DUF1588"/>
</dbReference>
<accession>A0ABW5E4Q4</accession>
<comment type="caution">
    <text evidence="6">The sequence shown here is derived from an EMBL/GenBank/DDBJ whole genome shotgun (WGS) entry which is preliminary data.</text>
</comment>
<evidence type="ECO:0000259" key="3">
    <source>
        <dbReference type="Pfam" id="PF07627"/>
    </source>
</evidence>
<dbReference type="InterPro" id="IPR013036">
    <property type="entry name" value="DUF1587"/>
</dbReference>
<evidence type="ECO:0000259" key="2">
    <source>
        <dbReference type="Pfam" id="PF07626"/>
    </source>
</evidence>
<dbReference type="Gene3D" id="3.40.50.1980">
    <property type="entry name" value="Nitrogenase molybdenum iron protein domain"/>
    <property type="match status" value="1"/>
</dbReference>
<dbReference type="InterPro" id="IPR013042">
    <property type="entry name" value="DUF1592"/>
</dbReference>
<evidence type="ECO:0000313" key="6">
    <source>
        <dbReference type="EMBL" id="MFD2276455.1"/>
    </source>
</evidence>
<proteinExistence type="predicted"/>
<feature type="domain" description="DUF1595" evidence="5">
    <location>
        <begin position="408"/>
        <end position="467"/>
    </location>
</feature>
<reference evidence="7" key="1">
    <citation type="journal article" date="2019" name="Int. J. Syst. Evol. Microbiol.">
        <title>The Global Catalogue of Microorganisms (GCM) 10K type strain sequencing project: providing services to taxonomists for standard genome sequencing and annotation.</title>
        <authorList>
            <consortium name="The Broad Institute Genomics Platform"/>
            <consortium name="The Broad Institute Genome Sequencing Center for Infectious Disease"/>
            <person name="Wu L."/>
            <person name="Ma J."/>
        </authorList>
    </citation>
    <scope>NUCLEOTIDE SEQUENCE [LARGE SCALE GENOMIC DNA]</scope>
    <source>
        <strain evidence="7">JCM 16545</strain>
    </source>
</reference>
<sequence length="826" mass="93808">MNINWKQPLKPLTLICLTFLSSCSKQNEKAETEIAPELDPVSIVVTNFGLGTIVDEIIDDRKIPVFDLLPVNENPSEWTPSEKMIDVINRTRPLVFVAGENPAWIDSLSQEIEVVNLLPAGAEPFQVAASPSQALVIFDAMQDEIEETFPEQTIKSSATSFQEKLKSYQAKWNELPELDEMPENIQLGASRPADTEQLLPLIESNYQLLKQAAEFDLKKMTYEGGIIPILERKCMECHDETTEEGDVNFELYLTQSSASMHPELWETVSQVIKLGQMPPPDHEDQLTENEIERIHAWSNKLTAKWDAGEMGADPGKTTIHRLNKNEYNYTIRDLFKLNIRPADNFPEDGGGEGGFDNNADALYLPPLLVENYFKSASTIVDTIYANSETRSRYLFTGPSPKLPLEKAAQTILKYWSTYIYRKPANEQELARLVSLFKEEYPKTKRFDEAMKMPLYAMLISPNFLYRSTLTEAQDQPYPIDDFELASKLSYFLWSSMPDRELFQLASKGELSNEDVLEAQVKRMLLDEKAKALGMHFGGQWFGWELLRSTANPDVEKFPEFTFQLRVLLYQESMMFFNELIKENGSAYQFLDSNYAYLNETLAKFYKIPGVSGNELRRVELSDKNRGGVLGMGSVLTATSLSLRTSPSIRGAFVLKDMLGVNLPDAPMNIPQLPEDDREVVGSTFREVLDQHRNDPNCKNCHAEIDPIGFGLESFDPIGRFRTHNNGEPVDIGGTLPDGTEFTTPSDLKNILIERKEQFARNMIEKMLSYALGRDLTPFDRPVVKKITEKVIADDAKIHTAFIEIVKSYPFRNRRSDDYEPKTTALN</sequence>
<dbReference type="Proteomes" id="UP001597297">
    <property type="component" value="Unassembled WGS sequence"/>
</dbReference>
<feature type="domain" description="DUF1585" evidence="1">
    <location>
        <begin position="737"/>
        <end position="810"/>
    </location>
</feature>
<dbReference type="InterPro" id="IPR013043">
    <property type="entry name" value="DUF1595"/>
</dbReference>
<dbReference type="SUPFAM" id="SSF53807">
    <property type="entry name" value="Helical backbone' metal receptor"/>
    <property type="match status" value="1"/>
</dbReference>
<evidence type="ECO:0000313" key="7">
    <source>
        <dbReference type="Proteomes" id="UP001597297"/>
    </source>
</evidence>
<feature type="domain" description="DUF1587" evidence="2">
    <location>
        <begin position="321"/>
        <end position="383"/>
    </location>
</feature>
<keyword evidence="7" id="KW-1185">Reference proteome</keyword>
<evidence type="ECO:0000259" key="4">
    <source>
        <dbReference type="Pfam" id="PF07631"/>
    </source>
</evidence>
<dbReference type="Pfam" id="PF07624">
    <property type="entry name" value="PSD2"/>
    <property type="match status" value="1"/>
</dbReference>
<dbReference type="Pfam" id="PF07627">
    <property type="entry name" value="PSCyt3"/>
    <property type="match status" value="1"/>
</dbReference>
<feature type="domain" description="DUF1588" evidence="3">
    <location>
        <begin position="625"/>
        <end position="723"/>
    </location>
</feature>
<dbReference type="PROSITE" id="PS51257">
    <property type="entry name" value="PROKAR_LIPOPROTEIN"/>
    <property type="match status" value="1"/>
</dbReference>
<evidence type="ECO:0000259" key="1">
    <source>
        <dbReference type="Pfam" id="PF07624"/>
    </source>
</evidence>
<feature type="domain" description="DUF1592" evidence="4">
    <location>
        <begin position="479"/>
        <end position="607"/>
    </location>
</feature>
<dbReference type="Pfam" id="PF07626">
    <property type="entry name" value="PSD3"/>
    <property type="match status" value="1"/>
</dbReference>